<accession>A0ABU0FBD9</accession>
<dbReference type="GO" id="GO:0003677">
    <property type="term" value="F:DNA binding"/>
    <property type="evidence" value="ECO:0007669"/>
    <property type="project" value="UniProtKB-KW"/>
</dbReference>
<dbReference type="InterPro" id="IPR036388">
    <property type="entry name" value="WH-like_DNA-bd_sf"/>
</dbReference>
<keyword evidence="3" id="KW-0804">Transcription</keyword>
<organism evidence="5 6">
    <name type="scientific">Labrys monachus</name>
    <dbReference type="NCBI Taxonomy" id="217067"/>
    <lineage>
        <taxon>Bacteria</taxon>
        <taxon>Pseudomonadati</taxon>
        <taxon>Pseudomonadota</taxon>
        <taxon>Alphaproteobacteria</taxon>
        <taxon>Hyphomicrobiales</taxon>
        <taxon>Xanthobacteraceae</taxon>
        <taxon>Labrys</taxon>
    </lineage>
</organism>
<dbReference type="PANTHER" id="PTHR44688:SF16">
    <property type="entry name" value="DNA-BINDING TRANSCRIPTIONAL ACTIVATOR DEVR_DOSR"/>
    <property type="match status" value="1"/>
</dbReference>
<evidence type="ECO:0000256" key="1">
    <source>
        <dbReference type="ARBA" id="ARBA00023015"/>
    </source>
</evidence>
<keyword evidence="2 5" id="KW-0238">DNA-binding</keyword>
<proteinExistence type="predicted"/>
<dbReference type="Pfam" id="PF00196">
    <property type="entry name" value="GerE"/>
    <property type="match status" value="1"/>
</dbReference>
<dbReference type="InterPro" id="IPR000792">
    <property type="entry name" value="Tscrpt_reg_LuxR_C"/>
</dbReference>
<dbReference type="PROSITE" id="PS00622">
    <property type="entry name" value="HTH_LUXR_1"/>
    <property type="match status" value="1"/>
</dbReference>
<gene>
    <name evidence="5" type="ORF">J3R73_001429</name>
</gene>
<evidence type="ECO:0000256" key="2">
    <source>
        <dbReference type="ARBA" id="ARBA00023125"/>
    </source>
</evidence>
<protein>
    <submittedName>
        <fullName evidence="5">DNA-binding CsgD family transcriptional regulator</fullName>
    </submittedName>
</protein>
<name>A0ABU0FBD9_9HYPH</name>
<evidence type="ECO:0000256" key="3">
    <source>
        <dbReference type="ARBA" id="ARBA00023163"/>
    </source>
</evidence>
<dbReference type="PANTHER" id="PTHR44688">
    <property type="entry name" value="DNA-BINDING TRANSCRIPTIONAL ACTIVATOR DEVR_DOSR"/>
    <property type="match status" value="1"/>
</dbReference>
<dbReference type="InterPro" id="IPR016032">
    <property type="entry name" value="Sig_transdc_resp-reg_C-effctor"/>
</dbReference>
<dbReference type="Gene3D" id="1.10.10.10">
    <property type="entry name" value="Winged helix-like DNA-binding domain superfamily/Winged helix DNA-binding domain"/>
    <property type="match status" value="1"/>
</dbReference>
<feature type="domain" description="HTH luxR-type" evidence="4">
    <location>
        <begin position="175"/>
        <end position="240"/>
    </location>
</feature>
<dbReference type="PROSITE" id="PS50043">
    <property type="entry name" value="HTH_LUXR_2"/>
    <property type="match status" value="1"/>
</dbReference>
<evidence type="ECO:0000313" key="5">
    <source>
        <dbReference type="EMBL" id="MDQ0391637.1"/>
    </source>
</evidence>
<dbReference type="SUPFAM" id="SSF46894">
    <property type="entry name" value="C-terminal effector domain of the bipartite response regulators"/>
    <property type="match status" value="1"/>
</dbReference>
<keyword evidence="1" id="KW-0805">Transcription regulation</keyword>
<sequence length="244" mass="27543">MFERALLDWLRLHVGFDHCVVFGYRGAARPPMLFETFSAAESYIYVALYQEGPYLLDPFYHAAIEGREGFWRMRELAPDRFYTSEYYRSYYTQTGLAEEAGFFVQLPESTAVVLSLMRLARSGPFGTAEVRALRDLAPLVLCLCGQHWKDLPTARSAPDRTALPLLPGSEFDRARLWASQSLTGREGEIVNLVLQGHSSESIGRALGISVGTVKVHRRNIHQKLGIHSQAGLFARFIELINRMA</sequence>
<dbReference type="Proteomes" id="UP001237448">
    <property type="component" value="Unassembled WGS sequence"/>
</dbReference>
<dbReference type="SMART" id="SM00421">
    <property type="entry name" value="HTH_LUXR"/>
    <property type="match status" value="1"/>
</dbReference>
<evidence type="ECO:0000259" key="4">
    <source>
        <dbReference type="PROSITE" id="PS50043"/>
    </source>
</evidence>
<dbReference type="RefSeq" id="WP_307424288.1">
    <property type="nucleotide sequence ID" value="NZ_JAUSVK010000001.1"/>
</dbReference>
<evidence type="ECO:0000313" key="6">
    <source>
        <dbReference type="Proteomes" id="UP001237448"/>
    </source>
</evidence>
<keyword evidence="6" id="KW-1185">Reference proteome</keyword>
<dbReference type="CDD" id="cd06170">
    <property type="entry name" value="LuxR_C_like"/>
    <property type="match status" value="1"/>
</dbReference>
<reference evidence="5 6" key="1">
    <citation type="submission" date="2023-07" db="EMBL/GenBank/DDBJ databases">
        <title>Genomic Encyclopedia of Type Strains, Phase IV (KMG-IV): sequencing the most valuable type-strain genomes for metagenomic binning, comparative biology and taxonomic classification.</title>
        <authorList>
            <person name="Goeker M."/>
        </authorList>
    </citation>
    <scope>NUCLEOTIDE SEQUENCE [LARGE SCALE GENOMIC DNA]</scope>
    <source>
        <strain evidence="5 6">DSM 5896</strain>
    </source>
</reference>
<dbReference type="PRINTS" id="PR00038">
    <property type="entry name" value="HTHLUXR"/>
</dbReference>
<comment type="caution">
    <text evidence="5">The sequence shown here is derived from an EMBL/GenBank/DDBJ whole genome shotgun (WGS) entry which is preliminary data.</text>
</comment>
<dbReference type="EMBL" id="JAUSVK010000001">
    <property type="protein sequence ID" value="MDQ0391637.1"/>
    <property type="molecule type" value="Genomic_DNA"/>
</dbReference>